<evidence type="ECO:0000256" key="5">
    <source>
        <dbReference type="ARBA" id="ARBA00023110"/>
    </source>
</evidence>
<evidence type="ECO:0000256" key="6">
    <source>
        <dbReference type="ARBA" id="ARBA00023186"/>
    </source>
</evidence>
<evidence type="ECO:0000313" key="12">
    <source>
        <dbReference type="EMBL" id="RLJ70764.1"/>
    </source>
</evidence>
<dbReference type="PROSITE" id="PS50059">
    <property type="entry name" value="FKBP_PPIASE"/>
    <property type="match status" value="1"/>
</dbReference>
<sequence>MSQSVEKNAVVSFHYTLKDKETGSVIESSKEGGQPVSFLVGAGEIIPGLESRMLGMTVGESRDIEVPAEEAYGPRNPELIQKAPREYFQNVPLEKGLPLQAQTPEGKVINMVVVDFDEQTVTVDMNHPLAGRDLVFEIEILDVREASPDEILHRHAHGPGGAHH</sequence>
<evidence type="ECO:0000256" key="3">
    <source>
        <dbReference type="ARBA" id="ARBA00006577"/>
    </source>
</evidence>
<dbReference type="EC" id="5.2.1.8" evidence="10"/>
<reference evidence="12 13" key="1">
    <citation type="submission" date="2018-10" db="EMBL/GenBank/DDBJ databases">
        <title>Genomic Encyclopedia of Archaeal and Bacterial Type Strains, Phase II (KMG-II): from individual species to whole genera.</title>
        <authorList>
            <person name="Goeker M."/>
        </authorList>
    </citation>
    <scope>NUCLEOTIDE SEQUENCE [LARGE SCALE GENOMIC DNA]</scope>
    <source>
        <strain evidence="12 13">DSM 16510</strain>
    </source>
</reference>
<dbReference type="AlphaFoldDB" id="A0A497XR73"/>
<feature type="domain" description="PPIase FKBP-type" evidence="11">
    <location>
        <begin position="8"/>
        <end position="107"/>
    </location>
</feature>
<dbReference type="InterPro" id="IPR001179">
    <property type="entry name" value="PPIase_FKBP_dom"/>
</dbReference>
<evidence type="ECO:0000256" key="4">
    <source>
        <dbReference type="ARBA" id="ARBA00022490"/>
    </source>
</evidence>
<evidence type="ECO:0000259" key="11">
    <source>
        <dbReference type="PROSITE" id="PS50059"/>
    </source>
</evidence>
<dbReference type="InterPro" id="IPR046357">
    <property type="entry name" value="PPIase_dom_sf"/>
</dbReference>
<comment type="subcellular location">
    <subcellularLocation>
        <location evidence="2">Cytoplasm</location>
    </subcellularLocation>
</comment>
<dbReference type="GO" id="GO:0005737">
    <property type="term" value="C:cytoplasm"/>
    <property type="evidence" value="ECO:0007669"/>
    <property type="project" value="UniProtKB-SubCell"/>
</dbReference>
<dbReference type="Gene3D" id="3.10.50.40">
    <property type="match status" value="1"/>
</dbReference>
<evidence type="ECO:0000256" key="2">
    <source>
        <dbReference type="ARBA" id="ARBA00004496"/>
    </source>
</evidence>
<dbReference type="EMBL" id="RCCJ01000001">
    <property type="protein sequence ID" value="RLJ70764.1"/>
    <property type="molecule type" value="Genomic_DNA"/>
</dbReference>
<comment type="caution">
    <text evidence="12">The sequence shown here is derived from an EMBL/GenBank/DDBJ whole genome shotgun (WGS) entry which is preliminary data.</text>
</comment>
<dbReference type="SUPFAM" id="SSF54534">
    <property type="entry name" value="FKBP-like"/>
    <property type="match status" value="1"/>
</dbReference>
<evidence type="ECO:0000256" key="1">
    <source>
        <dbReference type="ARBA" id="ARBA00000971"/>
    </source>
</evidence>
<keyword evidence="7 9" id="KW-0413">Isomerase</keyword>
<dbReference type="PANTHER" id="PTHR47861:SF3">
    <property type="entry name" value="FKBP-TYPE PEPTIDYL-PROLYL CIS-TRANS ISOMERASE SLYD"/>
    <property type="match status" value="1"/>
</dbReference>
<keyword evidence="6" id="KW-0143">Chaperone</keyword>
<comment type="catalytic activity">
    <reaction evidence="1 9 10">
        <text>[protein]-peptidylproline (omega=180) = [protein]-peptidylproline (omega=0)</text>
        <dbReference type="Rhea" id="RHEA:16237"/>
        <dbReference type="Rhea" id="RHEA-COMP:10747"/>
        <dbReference type="Rhea" id="RHEA-COMP:10748"/>
        <dbReference type="ChEBI" id="CHEBI:83833"/>
        <dbReference type="ChEBI" id="CHEBI:83834"/>
        <dbReference type="EC" id="5.2.1.8"/>
    </reaction>
</comment>
<dbReference type="GO" id="GO:0042026">
    <property type="term" value="P:protein refolding"/>
    <property type="evidence" value="ECO:0007669"/>
    <property type="project" value="UniProtKB-ARBA"/>
</dbReference>
<evidence type="ECO:0000313" key="13">
    <source>
        <dbReference type="Proteomes" id="UP000267841"/>
    </source>
</evidence>
<comment type="similarity">
    <text evidence="3 10">Belongs to the FKBP-type PPIase family.</text>
</comment>
<proteinExistence type="inferred from homology"/>
<organism evidence="12 13">
    <name type="scientific">Hydrogenivirga caldilitoris</name>
    <dbReference type="NCBI Taxonomy" id="246264"/>
    <lineage>
        <taxon>Bacteria</taxon>
        <taxon>Pseudomonadati</taxon>
        <taxon>Aquificota</taxon>
        <taxon>Aquificia</taxon>
        <taxon>Aquificales</taxon>
        <taxon>Aquificaceae</taxon>
        <taxon>Hydrogenivirga</taxon>
    </lineage>
</organism>
<dbReference type="Pfam" id="PF00254">
    <property type="entry name" value="FKBP_C"/>
    <property type="match status" value="1"/>
</dbReference>
<keyword evidence="5 9" id="KW-0697">Rotamase</keyword>
<gene>
    <name evidence="12" type="ORF">BCF55_1047</name>
</gene>
<name>A0A497XR73_9AQUI</name>
<dbReference type="PANTHER" id="PTHR47861">
    <property type="entry name" value="FKBP-TYPE PEPTIDYL-PROLYL CIS-TRANS ISOMERASE SLYD"/>
    <property type="match status" value="1"/>
</dbReference>
<comment type="function">
    <text evidence="8">Also involved in hydrogenase metallocenter assembly, probably by participating in the nickel insertion step. This function in hydrogenase biosynthesis requires chaperone activity and the presence of the metal-binding domain, but not PPIase activity.</text>
</comment>
<evidence type="ECO:0000256" key="8">
    <source>
        <dbReference type="ARBA" id="ARBA00037071"/>
    </source>
</evidence>
<dbReference type="Proteomes" id="UP000267841">
    <property type="component" value="Unassembled WGS sequence"/>
</dbReference>
<evidence type="ECO:0000256" key="9">
    <source>
        <dbReference type="PROSITE-ProRule" id="PRU00277"/>
    </source>
</evidence>
<keyword evidence="13" id="KW-1185">Reference proteome</keyword>
<dbReference type="RefSeq" id="WP_121010983.1">
    <property type="nucleotide sequence ID" value="NZ_RCCJ01000001.1"/>
</dbReference>
<dbReference type="GO" id="GO:0003755">
    <property type="term" value="F:peptidyl-prolyl cis-trans isomerase activity"/>
    <property type="evidence" value="ECO:0007669"/>
    <property type="project" value="UniProtKB-UniRule"/>
</dbReference>
<keyword evidence="4" id="KW-0963">Cytoplasm</keyword>
<accession>A0A497XR73</accession>
<dbReference type="OrthoDB" id="280278at2"/>
<evidence type="ECO:0000256" key="10">
    <source>
        <dbReference type="RuleBase" id="RU003915"/>
    </source>
</evidence>
<evidence type="ECO:0000256" key="7">
    <source>
        <dbReference type="ARBA" id="ARBA00023235"/>
    </source>
</evidence>
<protein>
    <recommendedName>
        <fullName evidence="10">Peptidyl-prolyl cis-trans isomerase</fullName>
        <ecNumber evidence="10">5.2.1.8</ecNumber>
    </recommendedName>
</protein>